<evidence type="ECO:0000313" key="2">
    <source>
        <dbReference type="EMBL" id="UWM54235.1"/>
    </source>
</evidence>
<feature type="transmembrane region" description="Helical" evidence="1">
    <location>
        <begin position="49"/>
        <end position="71"/>
    </location>
</feature>
<dbReference type="RefSeq" id="WP_260593229.1">
    <property type="nucleotide sequence ID" value="NZ_CP104003.1"/>
</dbReference>
<feature type="transmembrane region" description="Helical" evidence="1">
    <location>
        <begin position="160"/>
        <end position="185"/>
    </location>
</feature>
<keyword evidence="1" id="KW-0472">Membrane</keyword>
<evidence type="ECO:0000256" key="1">
    <source>
        <dbReference type="SAM" id="Phobius"/>
    </source>
</evidence>
<sequence>MTTTEPVRVGPLSLPRRAVLVVGVLLALELLLLAWYLGTTTATVFAPRYLLYPFVWVNVGVLAVLGTAPVTGPSRRRLLAGVAATGYAGLLFVIDGSLALAARPPATGFHVMPLPPGWGPALAYDGATLTVTLFPYRVVGYAALAYLLYATLVEASRAALGGLLGLASCVSCTLPVLAAFVSGVAGGSVTAVATGLSYDLSTLVFVASVALLSWRPFGR</sequence>
<dbReference type="Pfam" id="PF24412">
    <property type="entry name" value="DUF7546"/>
    <property type="match status" value="1"/>
</dbReference>
<dbReference type="Proteomes" id="UP001057580">
    <property type="component" value="Chromosome"/>
</dbReference>
<dbReference type="InterPro" id="IPR055968">
    <property type="entry name" value="DUF7546"/>
</dbReference>
<reference evidence="2" key="1">
    <citation type="submission" date="2022-09" db="EMBL/GenBank/DDBJ databases">
        <title>Diverse halophilic archaea isolated from saline environments.</title>
        <authorList>
            <person name="Cui H.-L."/>
        </authorList>
    </citation>
    <scope>NUCLEOTIDE SEQUENCE</scope>
    <source>
        <strain evidence="2">ZS-35-S2</strain>
    </source>
</reference>
<dbReference type="AlphaFoldDB" id="A0A9E7R3Z4"/>
<accession>A0A9E7R3Z4</accession>
<dbReference type="KEGG" id="ssai:N0B31_19230"/>
<keyword evidence="1" id="KW-0812">Transmembrane</keyword>
<organism evidence="2 3">
    <name type="scientific">Salinirubellus salinus</name>
    <dbReference type="NCBI Taxonomy" id="1364945"/>
    <lineage>
        <taxon>Archaea</taxon>
        <taxon>Methanobacteriati</taxon>
        <taxon>Methanobacteriota</taxon>
        <taxon>Stenosarchaea group</taxon>
        <taxon>Halobacteria</taxon>
        <taxon>Halobacteriales</taxon>
        <taxon>Natronomonadaceae</taxon>
        <taxon>Salinirubellus</taxon>
    </lineage>
</organism>
<protein>
    <submittedName>
        <fullName evidence="2">Uncharacterized protein</fullName>
    </submittedName>
</protein>
<name>A0A9E7R3Z4_9EURY</name>
<keyword evidence="1" id="KW-1133">Transmembrane helix</keyword>
<feature type="transmembrane region" description="Helical" evidence="1">
    <location>
        <begin position="122"/>
        <end position="148"/>
    </location>
</feature>
<proteinExistence type="predicted"/>
<feature type="transmembrane region" description="Helical" evidence="1">
    <location>
        <begin position="78"/>
        <end position="102"/>
    </location>
</feature>
<gene>
    <name evidence="2" type="ORF">N0B31_19230</name>
</gene>
<keyword evidence="3" id="KW-1185">Reference proteome</keyword>
<dbReference type="EMBL" id="CP104003">
    <property type="protein sequence ID" value="UWM54235.1"/>
    <property type="molecule type" value="Genomic_DNA"/>
</dbReference>
<dbReference type="GeneID" id="74944602"/>
<evidence type="ECO:0000313" key="3">
    <source>
        <dbReference type="Proteomes" id="UP001057580"/>
    </source>
</evidence>
<feature type="transmembrane region" description="Helical" evidence="1">
    <location>
        <begin position="18"/>
        <end position="37"/>
    </location>
</feature>
<feature type="transmembrane region" description="Helical" evidence="1">
    <location>
        <begin position="191"/>
        <end position="214"/>
    </location>
</feature>